<dbReference type="PANTHER" id="PTHR30411">
    <property type="entry name" value="CYTOPLASMIC PROTEIN"/>
    <property type="match status" value="1"/>
</dbReference>
<dbReference type="Proteomes" id="UP000591131">
    <property type="component" value="Unassembled WGS sequence"/>
</dbReference>
<dbReference type="SUPFAM" id="SSF55826">
    <property type="entry name" value="YbaK/ProRS associated domain"/>
    <property type="match status" value="1"/>
</dbReference>
<accession>A0A7J6LNF2</accession>
<evidence type="ECO:0000313" key="2">
    <source>
        <dbReference type="Proteomes" id="UP000591131"/>
    </source>
</evidence>
<name>A0A7J6LNF2_PERCH</name>
<dbReference type="EMBL" id="JAAPAO010000403">
    <property type="protein sequence ID" value="KAF4660717.1"/>
    <property type="molecule type" value="Genomic_DNA"/>
</dbReference>
<organism evidence="1 2">
    <name type="scientific">Perkinsus chesapeaki</name>
    <name type="common">Clam parasite</name>
    <name type="synonym">Perkinsus andrewsi</name>
    <dbReference type="NCBI Taxonomy" id="330153"/>
    <lineage>
        <taxon>Eukaryota</taxon>
        <taxon>Sar</taxon>
        <taxon>Alveolata</taxon>
        <taxon>Perkinsozoa</taxon>
        <taxon>Perkinsea</taxon>
        <taxon>Perkinsida</taxon>
        <taxon>Perkinsidae</taxon>
        <taxon>Perkinsus</taxon>
    </lineage>
</organism>
<keyword evidence="2" id="KW-1185">Reference proteome</keyword>
<dbReference type="Gene3D" id="3.90.960.10">
    <property type="entry name" value="YbaK/aminoacyl-tRNA synthetase-associated domain"/>
    <property type="match status" value="1"/>
</dbReference>
<dbReference type="GO" id="GO:0002161">
    <property type="term" value="F:aminoacyl-tRNA deacylase activity"/>
    <property type="evidence" value="ECO:0007669"/>
    <property type="project" value="InterPro"/>
</dbReference>
<gene>
    <name evidence="1" type="ORF">FOL47_007049</name>
</gene>
<proteinExistence type="predicted"/>
<evidence type="ECO:0008006" key="3">
    <source>
        <dbReference type="Google" id="ProtNLM"/>
    </source>
</evidence>
<comment type="caution">
    <text evidence="1">The sequence shown here is derived from an EMBL/GenBank/DDBJ whole genome shotgun (WGS) entry which is preliminary data.</text>
</comment>
<dbReference type="PANTHER" id="PTHR30411:SF4">
    <property type="entry name" value="YBAK_AMINOACYL-TRNA SYNTHETASE-ASSOCIATED DOMAIN-CONTAINING PROTEIN"/>
    <property type="match status" value="1"/>
</dbReference>
<evidence type="ECO:0000313" key="1">
    <source>
        <dbReference type="EMBL" id="KAF4660717.1"/>
    </source>
</evidence>
<protein>
    <recommendedName>
        <fullName evidence="3">YbaK/aminoacyl-tRNA synthetase-associated domain-containing protein</fullName>
    </recommendedName>
</protein>
<reference evidence="1 2" key="1">
    <citation type="submission" date="2020-04" db="EMBL/GenBank/DDBJ databases">
        <title>Perkinsus chesapeaki whole genome sequence.</title>
        <authorList>
            <person name="Bogema D.R."/>
        </authorList>
    </citation>
    <scope>NUCLEOTIDE SEQUENCE [LARGE SCALE GENOMIC DNA]</scope>
    <source>
        <strain evidence="1">ATCC PRA-425</strain>
    </source>
</reference>
<dbReference type="AlphaFoldDB" id="A0A7J6LNF2"/>
<sequence length="206" mass="23340">MSPTITSPSRRRASSAISSVESRMTGLCKEAGLKDFELKQVPSDFYDQSLEWRRNVLQIASTEQLCKTMIMENVKLNHLSEEDASKRLRYVAVVVQYGQKLHKEKLGFAVRRIETERMGLPAAGRKAFNMRMVEPEVSQRLSGFTHNAVTCVGMTTEMPIIISDRIIDDLPYEDFWLGGGHVDLKLRLSKDEFLSVFNPIVADITV</sequence>
<dbReference type="InterPro" id="IPR036754">
    <property type="entry name" value="YbaK/aa-tRNA-synt-asso_dom_sf"/>
</dbReference>
<dbReference type="OrthoDB" id="1058301at2759"/>